<keyword evidence="1" id="KW-0472">Membrane</keyword>
<keyword evidence="1" id="KW-0812">Transmembrane</keyword>
<evidence type="ECO:0000313" key="2">
    <source>
        <dbReference type="EMBL" id="QXH42826.1"/>
    </source>
</evidence>
<sequence>MEHVIKHLATQGLVLFIFFSLMYHVSNIRRWDVTTQEDFEQALKRLHIDKYQLLVDRRVSPRPKRQGEIYRILHDHAESYFLYQRTGSNPGVLQPLTKERALLAAKMNS</sequence>
<accession>A0ABX8MZ88</accession>
<dbReference type="RefSeq" id="WP_124346311.1">
    <property type="nucleotide sequence ID" value="NZ_CP027706.1"/>
</dbReference>
<proteinExistence type="predicted"/>
<keyword evidence="3" id="KW-1185">Reference proteome</keyword>
<dbReference type="EMBL" id="CP077074">
    <property type="protein sequence ID" value="QXH42826.1"/>
    <property type="molecule type" value="Genomic_DNA"/>
</dbReference>
<organism evidence="2 3">
    <name type="scientific">Pseudomonas sessilinigenes</name>
    <dbReference type="NCBI Taxonomy" id="658629"/>
    <lineage>
        <taxon>Bacteria</taxon>
        <taxon>Pseudomonadati</taxon>
        <taxon>Pseudomonadota</taxon>
        <taxon>Gammaproteobacteria</taxon>
        <taxon>Pseudomonadales</taxon>
        <taxon>Pseudomonadaceae</taxon>
        <taxon>Pseudomonas</taxon>
    </lineage>
</organism>
<keyword evidence="1" id="KW-1133">Transmembrane helix</keyword>
<evidence type="ECO:0000256" key="1">
    <source>
        <dbReference type="SAM" id="Phobius"/>
    </source>
</evidence>
<gene>
    <name evidence="2" type="ORF">KSS89_11600</name>
</gene>
<feature type="transmembrane region" description="Helical" evidence="1">
    <location>
        <begin position="6"/>
        <end position="25"/>
    </location>
</feature>
<name>A0ABX8MZ88_9PSED</name>
<dbReference type="Proteomes" id="UP000693952">
    <property type="component" value="Chromosome"/>
</dbReference>
<protein>
    <submittedName>
        <fullName evidence="2">Uncharacterized protein</fullName>
    </submittedName>
</protein>
<evidence type="ECO:0000313" key="3">
    <source>
        <dbReference type="Proteomes" id="UP000693952"/>
    </source>
</evidence>
<reference evidence="2" key="1">
    <citation type="submission" date="2021-06" db="EMBL/GenBank/DDBJ databases">
        <title>Updating the genus Pseudomonas: Description of 43 new species and partition of the Pseudomonas putida group.</title>
        <authorList>
            <person name="Girard L."/>
            <person name="Lood C."/>
            <person name="Vandamme P."/>
            <person name="Rokni-Zadeh H."/>
            <person name="van Noort V."/>
            <person name="Hofte M."/>
            <person name="Lavigne R."/>
            <person name="De Mot R."/>
        </authorList>
    </citation>
    <scope>NUCLEOTIDE SEQUENCE</scope>
    <source>
        <strain evidence="2">CMR12a</strain>
    </source>
</reference>